<evidence type="ECO:0000256" key="1">
    <source>
        <dbReference type="SAM" id="MobiDB-lite"/>
    </source>
</evidence>
<accession>A0A1Q9EUU7</accession>
<name>A0A1Q9EUU7_SYMMI</name>
<organism evidence="2 3">
    <name type="scientific">Symbiodinium microadriaticum</name>
    <name type="common">Dinoflagellate</name>
    <name type="synonym">Zooxanthella microadriatica</name>
    <dbReference type="NCBI Taxonomy" id="2951"/>
    <lineage>
        <taxon>Eukaryota</taxon>
        <taxon>Sar</taxon>
        <taxon>Alveolata</taxon>
        <taxon>Dinophyceae</taxon>
        <taxon>Suessiales</taxon>
        <taxon>Symbiodiniaceae</taxon>
        <taxon>Symbiodinium</taxon>
    </lineage>
</organism>
<feature type="region of interest" description="Disordered" evidence="1">
    <location>
        <begin position="750"/>
        <end position="785"/>
    </location>
</feature>
<proteinExistence type="predicted"/>
<reference evidence="2 3" key="1">
    <citation type="submission" date="2016-02" db="EMBL/GenBank/DDBJ databases">
        <title>Genome analysis of coral dinoflagellate symbionts highlights evolutionary adaptations to a symbiotic lifestyle.</title>
        <authorList>
            <person name="Aranda M."/>
            <person name="Li Y."/>
            <person name="Liew Y.J."/>
            <person name="Baumgarten S."/>
            <person name="Simakov O."/>
            <person name="Wilson M."/>
            <person name="Piel J."/>
            <person name="Ashoor H."/>
            <person name="Bougouffa S."/>
            <person name="Bajic V.B."/>
            <person name="Ryu T."/>
            <person name="Ravasi T."/>
            <person name="Bayer T."/>
            <person name="Micklem G."/>
            <person name="Kim H."/>
            <person name="Bhak J."/>
            <person name="Lajeunesse T.C."/>
            <person name="Voolstra C.R."/>
        </authorList>
    </citation>
    <scope>NUCLEOTIDE SEQUENCE [LARGE SCALE GENOMIC DNA]</scope>
    <source>
        <strain evidence="2 3">CCMP2467</strain>
    </source>
</reference>
<feature type="compositionally biased region" description="Basic and acidic residues" evidence="1">
    <location>
        <begin position="761"/>
        <end position="774"/>
    </location>
</feature>
<evidence type="ECO:0000313" key="3">
    <source>
        <dbReference type="Proteomes" id="UP000186817"/>
    </source>
</evidence>
<dbReference type="OrthoDB" id="438536at2759"/>
<evidence type="ECO:0000313" key="2">
    <source>
        <dbReference type="EMBL" id="OLQ11214.1"/>
    </source>
</evidence>
<sequence length="1404" mass="155347">MTTSLSHWCSEVRPEILQLLTAEGVETPSDVVGIWPDLHSFVSELHNIPEASPDLVMEAAAFYSRARRLASRAVDDRAQDIIAVRDSNFLQRQTRVAPYAAAVSDKCSQAKLKIMWRQSAADVKPQAAADSTSLPVHVPELKDSKLQGLFSLLVKHVLDLSSLGIPPAEQHSQQSCQLIMKGASSASAAYIATATSSLRRWIRFASERQLSVVAPAPAELAAFFREVALGGPTAAASVYQSLSWLDKKFGIGWPLQHFLVCPYKLLSSGHASKQAKELEPWEFLNLVTLAEELTDSHMCSDRDLLQCMRGGSNMNAAWANLAKAVGSWTENVQGSKAASSTASVPGVVDCADLEWFQQRDKVVCLLAEIAKLQPAQVYDGMFEGPRHSLLSMLAPLQPADFEECRPLVDLLTSLKYATTELCTPIETACLRTPTSDWLVVLAGMLPELKCLGAARVPLRMLTATGGPSIHRAAVRFSEIISLCGWDLELATVGAQTSELAGCESWATSFINHFKLETLDDFIYMIDRVKWQEEIKALLDEVPPLKDSRLILARFRGAFESGLKAIEMSQSPAAKVDDYDDPLPEQQQAQLQRDWQQAYGIAIEPHLEPADSLRARIFREFRRKSLTVLEIKKIKSVLSSTSPASQEQVTLQGSVTLHFAKETLQSINTIIDYYFGLRVLANAWAMAGNYLVTDPDSVERRMIKLDDALNYADGCLRDTVQFGGGSLAWLQKNDTLTRGLMASKVRRGWSAGSKAQTVSTPNKDDRKRKVTDKGEVQVPESSQSGTTACRVVRMEALPSPLPHNLFAQDAAQELAAARPVTWRGLQDSRARQPQHLSKLLQAMRQHPLCRDLEIIGFLENVASAEVATVRQYSEWLGGLTIEVDGACCGWARRRRLFWLVGGAGSPDPSKHPAPADWAWQEGVSVHGPSLTYIGTKPIPARIFWEQGFKPLVQPDAVMKGTGQPMHTFTREFYHPEDHIREVSPSAAERFLQDGKRFPPAAYEEHSLLWRKEEWRTPTPEERSQVMGIPHACTEAMQGTAAVRTQKRNSAIGNGGHRWYPGSTYRSCILDAAAVTASMRHQFPDAQQMLQGFPVVGRVEASGVFRSVQQGTKESDTDAWLATSAKDAVDAIMQQRPPKDAAAILRLTLEVVQRIDDILGRRHMSRDDAGKLRGELTWLFSAATGPGARYAAPLLRRCQASESLSLQTADLQTLQALKAMVKVAMPRDIRVVGSPPPIFRIYTDASFENDTLRLGWVVFHHDGSQPFGGTCAVPDAVVASWKSRSQQIYPGETLCVLLLPLLYSQLFRHQDVLWFIDNLGAVSSAIYGASKEEDVHEIAFISAILRVRCNMRTWFEWVDSDSNPSDGLSRLGLQCPWTQSQGWLLSEIEFPAEATRAYLQSMMLAE</sequence>
<comment type="caution">
    <text evidence="2">The sequence shown here is derived from an EMBL/GenBank/DDBJ whole genome shotgun (WGS) entry which is preliminary data.</text>
</comment>
<dbReference type="Proteomes" id="UP000186817">
    <property type="component" value="Unassembled WGS sequence"/>
</dbReference>
<gene>
    <name evidence="2" type="ORF">AK812_SmicGene5007</name>
</gene>
<keyword evidence="3" id="KW-1185">Reference proteome</keyword>
<protein>
    <submittedName>
        <fullName evidence="2">Uncharacterized protein</fullName>
    </submittedName>
</protein>
<dbReference type="EMBL" id="LSRX01000063">
    <property type="protein sequence ID" value="OLQ11214.1"/>
    <property type="molecule type" value="Genomic_DNA"/>
</dbReference>